<dbReference type="InterPro" id="IPR011009">
    <property type="entry name" value="Kinase-like_dom_sf"/>
</dbReference>
<evidence type="ECO:0000313" key="1">
    <source>
        <dbReference type="EMBL" id="PKC51958.1"/>
    </source>
</evidence>
<gene>
    <name evidence="1" type="ORF">RhiirA1_482586</name>
</gene>
<evidence type="ECO:0008006" key="3">
    <source>
        <dbReference type="Google" id="ProtNLM"/>
    </source>
</evidence>
<protein>
    <recommendedName>
        <fullName evidence="3">Serine-threonine/tyrosine-protein kinase catalytic domain-containing protein</fullName>
    </recommendedName>
</protein>
<dbReference type="Proteomes" id="UP000232688">
    <property type="component" value="Unassembled WGS sequence"/>
</dbReference>
<organism evidence="1 2">
    <name type="scientific">Rhizophagus irregularis</name>
    <dbReference type="NCBI Taxonomy" id="588596"/>
    <lineage>
        <taxon>Eukaryota</taxon>
        <taxon>Fungi</taxon>
        <taxon>Fungi incertae sedis</taxon>
        <taxon>Mucoromycota</taxon>
        <taxon>Glomeromycotina</taxon>
        <taxon>Glomeromycetes</taxon>
        <taxon>Glomerales</taxon>
        <taxon>Glomeraceae</taxon>
        <taxon>Rhizophagus</taxon>
    </lineage>
</organism>
<name>A0A2N0QLN4_9GLOM</name>
<accession>A0A2N0QLN4</accession>
<reference evidence="1 2" key="1">
    <citation type="submission" date="2017-10" db="EMBL/GenBank/DDBJ databases">
        <title>Extensive intraspecific genome diversity in a model arbuscular mycorrhizal fungus.</title>
        <authorList>
            <person name="Chen E.C.H."/>
            <person name="Morin E."/>
            <person name="Baudet D."/>
            <person name="Noel J."/>
            <person name="Ndikumana S."/>
            <person name="Charron P."/>
            <person name="St-Onge C."/>
            <person name="Giorgi J."/>
            <person name="Grigoriev I.V."/>
            <person name="Roux C."/>
            <person name="Martin F.M."/>
            <person name="Corradi N."/>
        </authorList>
    </citation>
    <scope>NUCLEOTIDE SEQUENCE [LARGE SCALE GENOMIC DNA]</scope>
    <source>
        <strain evidence="1 2">A1</strain>
    </source>
</reference>
<dbReference type="EMBL" id="LLXH01006661">
    <property type="protein sequence ID" value="PKC51958.1"/>
    <property type="molecule type" value="Genomic_DNA"/>
</dbReference>
<sequence>MRPKIISKVPLKYKNLMEQCWNANPFDRPDIDTLFNKISEIKFYYQNNPNELPQLKAKIDKGINNANTNNKLFTSKIHKFENLPEPKNATEEEQEAFHSKLYDFNIPENIDDFGQSINQNSERITGSKSLSKEFKKLQINSKSVDIQNNNCRNTTHQPQTGNIDGR</sequence>
<dbReference type="AlphaFoldDB" id="A0A2N0QLN4"/>
<reference evidence="1 2" key="2">
    <citation type="submission" date="2017-10" db="EMBL/GenBank/DDBJ databases">
        <title>Genome analyses suggest a sexual origin of heterokaryosis in a supposedly ancient asexual fungus.</title>
        <authorList>
            <person name="Corradi N."/>
            <person name="Sedzielewska K."/>
            <person name="Noel J."/>
            <person name="Charron P."/>
            <person name="Farinelli L."/>
            <person name="Marton T."/>
            <person name="Kruger M."/>
            <person name="Pelin A."/>
            <person name="Brachmann A."/>
            <person name="Corradi N."/>
        </authorList>
    </citation>
    <scope>NUCLEOTIDE SEQUENCE [LARGE SCALE GENOMIC DNA]</scope>
    <source>
        <strain evidence="1 2">A1</strain>
    </source>
</reference>
<dbReference type="SUPFAM" id="SSF56112">
    <property type="entry name" value="Protein kinase-like (PK-like)"/>
    <property type="match status" value="1"/>
</dbReference>
<comment type="caution">
    <text evidence="1">The sequence shown here is derived from an EMBL/GenBank/DDBJ whole genome shotgun (WGS) entry which is preliminary data.</text>
</comment>
<proteinExistence type="predicted"/>
<evidence type="ECO:0000313" key="2">
    <source>
        <dbReference type="Proteomes" id="UP000232688"/>
    </source>
</evidence>
<dbReference type="VEuPathDB" id="FungiDB:RhiirA1_482586"/>
<dbReference type="Gene3D" id="1.10.510.10">
    <property type="entry name" value="Transferase(Phosphotransferase) domain 1"/>
    <property type="match status" value="1"/>
</dbReference>